<reference evidence="1" key="1">
    <citation type="submission" date="2022-07" db="EMBL/GenBank/DDBJ databases">
        <title>Enhanced cultured diversity of the mouse gut microbiota enables custom-made synthetic communities.</title>
        <authorList>
            <person name="Afrizal A."/>
        </authorList>
    </citation>
    <scope>NUCLEOTIDE SEQUENCE</scope>
    <source>
        <strain evidence="1">DSM 29482</strain>
    </source>
</reference>
<keyword evidence="2" id="KW-1185">Reference proteome</keyword>
<accession>A0A9X2MJ65</accession>
<dbReference type="EMBL" id="JANJZL010000004">
    <property type="protein sequence ID" value="MCR2044065.1"/>
    <property type="molecule type" value="Genomic_DNA"/>
</dbReference>
<comment type="caution">
    <text evidence="1">The sequence shown here is derived from an EMBL/GenBank/DDBJ whole genome shotgun (WGS) entry which is preliminary data.</text>
</comment>
<dbReference type="Proteomes" id="UP001142078">
    <property type="component" value="Unassembled WGS sequence"/>
</dbReference>
<evidence type="ECO:0000313" key="2">
    <source>
        <dbReference type="Proteomes" id="UP001142078"/>
    </source>
</evidence>
<dbReference type="AlphaFoldDB" id="A0A9X2MJ65"/>
<evidence type="ECO:0000313" key="1">
    <source>
        <dbReference type="EMBL" id="MCR2044065.1"/>
    </source>
</evidence>
<proteinExistence type="predicted"/>
<name>A0A9X2MJ65_9FIRM</name>
<dbReference type="RefSeq" id="WP_042682938.1">
    <property type="nucleotide sequence ID" value="NZ_CABKTM010000049.1"/>
</dbReference>
<organism evidence="1 2">
    <name type="scientific">Anaerosalibacter massiliensis</name>
    <dbReference type="NCBI Taxonomy" id="1347392"/>
    <lineage>
        <taxon>Bacteria</taxon>
        <taxon>Bacillati</taxon>
        <taxon>Bacillota</taxon>
        <taxon>Tissierellia</taxon>
        <taxon>Tissierellales</taxon>
        <taxon>Sporanaerobacteraceae</taxon>
        <taxon>Anaerosalibacter</taxon>
    </lineage>
</organism>
<gene>
    <name evidence="1" type="ORF">NSA23_08020</name>
</gene>
<sequence length="61" mass="7444">MQNKQVNKKKIKKQKKTFEISKDVEKAMKIQTAMEEKTLNKWVDDTFRKNIFDEVWQLVKK</sequence>
<protein>
    <submittedName>
        <fullName evidence="1">Uncharacterized protein</fullName>
    </submittedName>
</protein>